<sequence length="134" mass="14716">MLPTSAINESAKVKPGFFKNLLNHFKKPSKKPHNQSTASFSSSLSALKTIIVAPFRSHRTKPLHPNGQQCTTHRFSAAETYTTYSVANQSKESRLPAIPLPLRASRSGSDASLYSEIHIQIVPPSSSELDLDEI</sequence>
<proteinExistence type="predicted"/>
<dbReference type="EMBL" id="JAFIQS010000008">
    <property type="protein sequence ID" value="KAG5166853.1"/>
    <property type="molecule type" value="Genomic_DNA"/>
</dbReference>
<dbReference type="AlphaFoldDB" id="A0A8H7XU06"/>
<evidence type="ECO:0000313" key="1">
    <source>
        <dbReference type="EMBL" id="KAG5166853.1"/>
    </source>
</evidence>
<accession>A0A8H7XU06</accession>
<gene>
    <name evidence="1" type="ORF">JR316_008943</name>
</gene>
<comment type="caution">
    <text evidence="1">The sequence shown here is derived from an EMBL/GenBank/DDBJ whole genome shotgun (WGS) entry which is preliminary data.</text>
</comment>
<organism evidence="1">
    <name type="scientific">Psilocybe cubensis</name>
    <name type="common">Psychedelic mushroom</name>
    <name type="synonym">Stropharia cubensis</name>
    <dbReference type="NCBI Taxonomy" id="181762"/>
    <lineage>
        <taxon>Eukaryota</taxon>
        <taxon>Fungi</taxon>
        <taxon>Dikarya</taxon>
        <taxon>Basidiomycota</taxon>
        <taxon>Agaricomycotina</taxon>
        <taxon>Agaricomycetes</taxon>
        <taxon>Agaricomycetidae</taxon>
        <taxon>Agaricales</taxon>
        <taxon>Agaricineae</taxon>
        <taxon>Strophariaceae</taxon>
        <taxon>Psilocybe</taxon>
    </lineage>
</organism>
<protein>
    <submittedName>
        <fullName evidence="1">Uncharacterized protein</fullName>
    </submittedName>
</protein>
<name>A0A8H7XU06_PSICU</name>
<reference evidence="1" key="1">
    <citation type="submission" date="2021-02" db="EMBL/GenBank/DDBJ databases">
        <title>Psilocybe cubensis genome.</title>
        <authorList>
            <person name="Mckernan K.J."/>
            <person name="Crawford S."/>
            <person name="Trippe A."/>
            <person name="Kane L.T."/>
            <person name="Mclaughlin S."/>
        </authorList>
    </citation>
    <scope>NUCLEOTIDE SEQUENCE [LARGE SCALE GENOMIC DNA]</scope>
    <source>
        <strain evidence="1">MGC-MH-2018</strain>
    </source>
</reference>